<dbReference type="PROSITE" id="PS01296">
    <property type="entry name" value="RSMI"/>
    <property type="match status" value="1"/>
</dbReference>
<dbReference type="CDD" id="cd11648">
    <property type="entry name" value="RsmI"/>
    <property type="match status" value="1"/>
</dbReference>
<dbReference type="HAMAP" id="MF_01877">
    <property type="entry name" value="16SrRNA_methyltr_I"/>
    <property type="match status" value="1"/>
</dbReference>
<keyword evidence="3 6" id="KW-0489">Methyltransferase</keyword>
<dbReference type="GO" id="GO:0032259">
    <property type="term" value="P:methylation"/>
    <property type="evidence" value="ECO:0007669"/>
    <property type="project" value="UniProtKB-KW"/>
</dbReference>
<protein>
    <recommendedName>
        <fullName evidence="6">Ribosomal RNA small subunit methyltransferase I</fullName>
        <ecNumber evidence="6">2.1.1.198</ecNumber>
    </recommendedName>
    <alternativeName>
        <fullName evidence="6">16S rRNA 2'-O-ribose C1402 methyltransferase</fullName>
    </alternativeName>
    <alternativeName>
        <fullName evidence="6">rRNA (cytidine-2'-O-)-methyltransferase RsmI</fullName>
    </alternativeName>
</protein>
<dbReference type="InterPro" id="IPR000878">
    <property type="entry name" value="4pyrrol_Mease"/>
</dbReference>
<evidence type="ECO:0000313" key="8">
    <source>
        <dbReference type="EMBL" id="BDY12765.1"/>
    </source>
</evidence>
<dbReference type="NCBIfam" id="TIGR00096">
    <property type="entry name" value="16S rRNA (cytidine(1402)-2'-O)-methyltransferase"/>
    <property type="match status" value="1"/>
</dbReference>
<dbReference type="PANTHER" id="PTHR46111">
    <property type="entry name" value="RIBOSOMAL RNA SMALL SUBUNIT METHYLTRANSFERASE I"/>
    <property type="match status" value="1"/>
</dbReference>
<dbReference type="InterPro" id="IPR018063">
    <property type="entry name" value="SAM_MeTrfase_RsmI_CS"/>
</dbReference>
<dbReference type="SUPFAM" id="SSF53790">
    <property type="entry name" value="Tetrapyrrole methylase"/>
    <property type="match status" value="1"/>
</dbReference>
<evidence type="ECO:0000256" key="3">
    <source>
        <dbReference type="ARBA" id="ARBA00022603"/>
    </source>
</evidence>
<evidence type="ECO:0000256" key="2">
    <source>
        <dbReference type="ARBA" id="ARBA00022552"/>
    </source>
</evidence>
<evidence type="ECO:0000256" key="5">
    <source>
        <dbReference type="ARBA" id="ARBA00022691"/>
    </source>
</evidence>
<proteinExistence type="inferred from homology"/>
<dbReference type="InterPro" id="IPR008189">
    <property type="entry name" value="rRNA_ssu_MeTfrase_I"/>
</dbReference>
<dbReference type="Proteomes" id="UP001321445">
    <property type="component" value="Chromosome"/>
</dbReference>
<comment type="subcellular location">
    <subcellularLocation>
        <location evidence="6">Cytoplasm</location>
    </subcellularLocation>
</comment>
<reference evidence="8 9" key="1">
    <citation type="submission" date="2023-03" db="EMBL/GenBank/DDBJ databases">
        <title>Description of Hydrogenimonas sp. ISO32.</title>
        <authorList>
            <person name="Mino S."/>
            <person name="Fukazawa S."/>
            <person name="Sawabe T."/>
        </authorList>
    </citation>
    <scope>NUCLEOTIDE SEQUENCE [LARGE SCALE GENOMIC DNA]</scope>
    <source>
        <strain evidence="8 9">ISO32</strain>
    </source>
</reference>
<dbReference type="Gene3D" id="3.30.950.10">
    <property type="entry name" value="Methyltransferase, Cobalt-precorrin-4 Transmethylase, Domain 2"/>
    <property type="match status" value="1"/>
</dbReference>
<dbReference type="EC" id="2.1.1.198" evidence="6"/>
<dbReference type="PIRSF" id="PIRSF005917">
    <property type="entry name" value="MTase_YraL"/>
    <property type="match status" value="1"/>
</dbReference>
<dbReference type="EMBL" id="AP027370">
    <property type="protein sequence ID" value="BDY12765.1"/>
    <property type="molecule type" value="Genomic_DNA"/>
</dbReference>
<keyword evidence="1 6" id="KW-0963">Cytoplasm</keyword>
<evidence type="ECO:0000313" key="9">
    <source>
        <dbReference type="Proteomes" id="UP001321445"/>
    </source>
</evidence>
<dbReference type="Gene3D" id="3.40.1010.10">
    <property type="entry name" value="Cobalt-precorrin-4 Transmethylase, Domain 1"/>
    <property type="match status" value="1"/>
</dbReference>
<comment type="similarity">
    <text evidence="6">Belongs to the methyltransferase superfamily. RsmI family.</text>
</comment>
<evidence type="ECO:0000256" key="4">
    <source>
        <dbReference type="ARBA" id="ARBA00022679"/>
    </source>
</evidence>
<evidence type="ECO:0000256" key="6">
    <source>
        <dbReference type="HAMAP-Rule" id="MF_01877"/>
    </source>
</evidence>
<organism evidence="8 9">
    <name type="scientific">Hydrogenimonas cancrithermarum</name>
    <dbReference type="NCBI Taxonomy" id="2993563"/>
    <lineage>
        <taxon>Bacteria</taxon>
        <taxon>Pseudomonadati</taxon>
        <taxon>Campylobacterota</taxon>
        <taxon>Epsilonproteobacteria</taxon>
        <taxon>Campylobacterales</taxon>
        <taxon>Hydrogenimonadaceae</taxon>
        <taxon>Hydrogenimonas</taxon>
    </lineage>
</organism>
<keyword evidence="9" id="KW-1185">Reference proteome</keyword>
<dbReference type="InterPro" id="IPR014776">
    <property type="entry name" value="4pyrrole_Mease_sub2"/>
</dbReference>
<comment type="function">
    <text evidence="6">Catalyzes the 2'-O-methylation of the ribose of cytidine 1402 (C1402) in 16S rRNA.</text>
</comment>
<dbReference type="InterPro" id="IPR035996">
    <property type="entry name" value="4pyrrol_Methylase_sf"/>
</dbReference>
<keyword evidence="2 6" id="KW-0698">rRNA processing</keyword>
<evidence type="ECO:0000259" key="7">
    <source>
        <dbReference type="Pfam" id="PF00590"/>
    </source>
</evidence>
<dbReference type="RefSeq" id="WP_286337942.1">
    <property type="nucleotide sequence ID" value="NZ_AP027370.1"/>
</dbReference>
<keyword evidence="5 6" id="KW-0949">S-adenosyl-L-methionine</keyword>
<feature type="domain" description="Tetrapyrrole methylase" evidence="7">
    <location>
        <begin position="1"/>
        <end position="206"/>
    </location>
</feature>
<dbReference type="PANTHER" id="PTHR46111:SF1">
    <property type="entry name" value="RIBOSOMAL RNA SMALL SUBUNIT METHYLTRANSFERASE I"/>
    <property type="match status" value="1"/>
</dbReference>
<sequence length="275" mass="30920">MLTLLPTPIGNIEDISLRALRVLEEADVLLCEDTRVAKKLLHLLSERHGLKHSIEKFISLHSHNEAETLETFDRTFFERNVVYMSDAGMPCISDPGALLVAYCQKHGVEYTVLPGPSAFATAFAASGFTQTHFTFYGFLPHKGKERENALQHLLGQRWPVILYEAPHRLEKLLEELEKAVPERIIFAAKEITKKHERFFKGTPSELKSEITGPLLKGEWVVIVSPAEIEAETSAISLKEIEALDLPPKQKAKLIAKLTGQPVKECYRNLLTKANN</sequence>
<dbReference type="Pfam" id="PF00590">
    <property type="entry name" value="TP_methylase"/>
    <property type="match status" value="1"/>
</dbReference>
<comment type="catalytic activity">
    <reaction evidence="6">
        <text>cytidine(1402) in 16S rRNA + S-adenosyl-L-methionine = 2'-O-methylcytidine(1402) in 16S rRNA + S-adenosyl-L-homocysteine + H(+)</text>
        <dbReference type="Rhea" id="RHEA:42924"/>
        <dbReference type="Rhea" id="RHEA-COMP:10285"/>
        <dbReference type="Rhea" id="RHEA-COMP:10286"/>
        <dbReference type="ChEBI" id="CHEBI:15378"/>
        <dbReference type="ChEBI" id="CHEBI:57856"/>
        <dbReference type="ChEBI" id="CHEBI:59789"/>
        <dbReference type="ChEBI" id="CHEBI:74495"/>
        <dbReference type="ChEBI" id="CHEBI:82748"/>
        <dbReference type="EC" id="2.1.1.198"/>
    </reaction>
</comment>
<name>A0ABM8FLZ8_9BACT</name>
<dbReference type="InterPro" id="IPR014777">
    <property type="entry name" value="4pyrrole_Mease_sub1"/>
</dbReference>
<accession>A0ABM8FLZ8</accession>
<keyword evidence="4 6" id="KW-0808">Transferase</keyword>
<dbReference type="GO" id="GO:0008168">
    <property type="term" value="F:methyltransferase activity"/>
    <property type="evidence" value="ECO:0007669"/>
    <property type="project" value="UniProtKB-KW"/>
</dbReference>
<gene>
    <name evidence="6 8" type="primary">rsmI</name>
    <name evidence="8" type="ORF">HCR_10770</name>
</gene>
<evidence type="ECO:0000256" key="1">
    <source>
        <dbReference type="ARBA" id="ARBA00022490"/>
    </source>
</evidence>